<dbReference type="EMBL" id="MCRI01000001">
    <property type="protein sequence ID" value="ODN68297.1"/>
    <property type="molecule type" value="Genomic_DNA"/>
</dbReference>
<protein>
    <submittedName>
        <fullName evidence="6">MAPEG family protein</fullName>
    </submittedName>
</protein>
<keyword evidence="2 5" id="KW-0812">Transmembrane</keyword>
<name>A0A1E3GW69_9GAMM</name>
<dbReference type="PATRIC" id="fig|291169.3.peg.273"/>
<proteinExistence type="predicted"/>
<keyword evidence="7" id="KW-1185">Reference proteome</keyword>
<evidence type="ECO:0000313" key="6">
    <source>
        <dbReference type="EMBL" id="ODN68297.1"/>
    </source>
</evidence>
<keyword evidence="4 5" id="KW-0472">Membrane</keyword>
<evidence type="ECO:0000256" key="1">
    <source>
        <dbReference type="ARBA" id="ARBA00004370"/>
    </source>
</evidence>
<comment type="subcellular location">
    <subcellularLocation>
        <location evidence="1">Membrane</location>
    </subcellularLocation>
</comment>
<dbReference type="Proteomes" id="UP000094379">
    <property type="component" value="Unassembled WGS sequence"/>
</dbReference>
<sequence>MPALFIVLFIVSFFPMILAFIGGYLRYKHVDIFDNRHPRDQQAELTGVAARVLAAQKNAWEALIFYSAVTLLAFYSSVNLRELSGAAILFLACRVLHPIFYALDMAVFRSLIFMVGWLSCVYIAIRAFTAV</sequence>
<dbReference type="SUPFAM" id="SSF161084">
    <property type="entry name" value="MAPEG domain-like"/>
    <property type="match status" value="1"/>
</dbReference>
<feature type="transmembrane region" description="Helical" evidence="5">
    <location>
        <begin position="6"/>
        <end position="27"/>
    </location>
</feature>
<evidence type="ECO:0000256" key="5">
    <source>
        <dbReference type="SAM" id="Phobius"/>
    </source>
</evidence>
<organism evidence="6 7">
    <name type="scientific">Methylophaga muralis</name>
    <dbReference type="NCBI Taxonomy" id="291169"/>
    <lineage>
        <taxon>Bacteria</taxon>
        <taxon>Pseudomonadati</taxon>
        <taxon>Pseudomonadota</taxon>
        <taxon>Gammaproteobacteria</taxon>
        <taxon>Thiotrichales</taxon>
        <taxon>Piscirickettsiaceae</taxon>
        <taxon>Methylophaga</taxon>
    </lineage>
</organism>
<dbReference type="RefSeq" id="WP_069294862.1">
    <property type="nucleotide sequence ID" value="NZ_MCRI01000001.1"/>
</dbReference>
<gene>
    <name evidence="6" type="ORF">A9E74_00270</name>
</gene>
<comment type="caution">
    <text evidence="6">The sequence shown here is derived from an EMBL/GenBank/DDBJ whole genome shotgun (WGS) entry which is preliminary data.</text>
</comment>
<keyword evidence="3 5" id="KW-1133">Transmembrane helix</keyword>
<dbReference type="AlphaFoldDB" id="A0A1E3GW69"/>
<dbReference type="InterPro" id="IPR001129">
    <property type="entry name" value="Membr-assoc_MAPEG"/>
</dbReference>
<dbReference type="Pfam" id="PF01124">
    <property type="entry name" value="MAPEG"/>
    <property type="match status" value="1"/>
</dbReference>
<accession>A0A1E3GW69</accession>
<evidence type="ECO:0000256" key="2">
    <source>
        <dbReference type="ARBA" id="ARBA00022692"/>
    </source>
</evidence>
<evidence type="ECO:0000313" key="7">
    <source>
        <dbReference type="Proteomes" id="UP000094379"/>
    </source>
</evidence>
<feature type="transmembrane region" description="Helical" evidence="5">
    <location>
        <begin position="110"/>
        <end position="129"/>
    </location>
</feature>
<reference evidence="6 7" key="1">
    <citation type="submission" date="2016-07" db="EMBL/GenBank/DDBJ databases">
        <title>Draft Genome Sequence of Methylophaga muralis Bur 1.</title>
        <authorList>
            <person name="Vasilenko O.V."/>
            <person name="Doronina N.V."/>
            <person name="Shmareva M.N."/>
            <person name="Tarlachkov S.V."/>
            <person name="Mustakhimov I."/>
            <person name="Trotsenko Y.A."/>
        </authorList>
    </citation>
    <scope>NUCLEOTIDE SEQUENCE [LARGE SCALE GENOMIC DNA]</scope>
    <source>
        <strain evidence="6 7">Bur 1</strain>
    </source>
</reference>
<dbReference type="Gene3D" id="1.20.120.550">
    <property type="entry name" value="Membrane associated eicosanoid/glutathione metabolism-like domain"/>
    <property type="match status" value="1"/>
</dbReference>
<dbReference type="InterPro" id="IPR023352">
    <property type="entry name" value="MAPEG-like_dom_sf"/>
</dbReference>
<dbReference type="PANTHER" id="PTHR35371:SF1">
    <property type="entry name" value="BLR7753 PROTEIN"/>
    <property type="match status" value="1"/>
</dbReference>
<dbReference type="STRING" id="291169.A9E74_00270"/>
<evidence type="ECO:0000256" key="3">
    <source>
        <dbReference type="ARBA" id="ARBA00022989"/>
    </source>
</evidence>
<feature type="transmembrane region" description="Helical" evidence="5">
    <location>
        <begin position="59"/>
        <end position="77"/>
    </location>
</feature>
<dbReference type="GO" id="GO:0016020">
    <property type="term" value="C:membrane"/>
    <property type="evidence" value="ECO:0007669"/>
    <property type="project" value="UniProtKB-SubCell"/>
</dbReference>
<evidence type="ECO:0000256" key="4">
    <source>
        <dbReference type="ARBA" id="ARBA00023136"/>
    </source>
</evidence>
<dbReference type="PANTHER" id="PTHR35371">
    <property type="entry name" value="INNER MEMBRANE PROTEIN"/>
    <property type="match status" value="1"/>
</dbReference>